<dbReference type="AlphaFoldDB" id="A0ABD0V8L4"/>
<name>A0ABD0V8L4_DENTH</name>
<keyword evidence="2" id="KW-0732">Signal</keyword>
<feature type="region of interest" description="Disordered" evidence="1">
    <location>
        <begin position="252"/>
        <end position="324"/>
    </location>
</feature>
<feature type="compositionally biased region" description="Basic and acidic residues" evidence="1">
    <location>
        <begin position="274"/>
        <end position="288"/>
    </location>
</feature>
<feature type="compositionally biased region" description="Pro residues" evidence="1">
    <location>
        <begin position="160"/>
        <end position="169"/>
    </location>
</feature>
<feature type="region of interest" description="Disordered" evidence="1">
    <location>
        <begin position="129"/>
        <end position="176"/>
    </location>
</feature>
<evidence type="ECO:0000313" key="3">
    <source>
        <dbReference type="EMBL" id="KAL0918957.1"/>
    </source>
</evidence>
<comment type="caution">
    <text evidence="3">The sequence shown here is derived from an EMBL/GenBank/DDBJ whole genome shotgun (WGS) entry which is preliminary data.</text>
</comment>
<feature type="compositionally biased region" description="Low complexity" evidence="1">
    <location>
        <begin position="303"/>
        <end position="318"/>
    </location>
</feature>
<protein>
    <submittedName>
        <fullName evidence="3">Uncharacterized protein</fullName>
    </submittedName>
</protein>
<sequence>MRPFGSLCWAWFSVAVPVPDVWDLCCLFGASCLAPRFPAIPCFWAVVYREHLCWAAIKCANQNLNFSLFLFSDENMIAQAIELNELLGKVLTQHDSLLSSRAPSRTVLFVNDEAEEDEELLLRRAMDPEHEATDGLDPDQEATDGNTAGNIDQPRRDVPTVPPIAPPPGSGSSEMFRRPIPFPPRLCELTGPGRDTHCALCAMTPWRTLRPWLCKGKALAEDNSEFLGSSLRHISDEELGRPLARPLCIQSTDQDSRPRLPQHPLGSIPPPPVKHMERERFFKEKHLDGPGIVGNMKSLSVHSRTGSSSRSGSTDSSDTIGFHG</sequence>
<accession>A0ABD0V8L4</accession>
<organism evidence="3 4">
    <name type="scientific">Dendrobium thyrsiflorum</name>
    <name type="common">Pinecone-like raceme dendrobium</name>
    <name type="synonym">Orchid</name>
    <dbReference type="NCBI Taxonomy" id="117978"/>
    <lineage>
        <taxon>Eukaryota</taxon>
        <taxon>Viridiplantae</taxon>
        <taxon>Streptophyta</taxon>
        <taxon>Embryophyta</taxon>
        <taxon>Tracheophyta</taxon>
        <taxon>Spermatophyta</taxon>
        <taxon>Magnoliopsida</taxon>
        <taxon>Liliopsida</taxon>
        <taxon>Asparagales</taxon>
        <taxon>Orchidaceae</taxon>
        <taxon>Epidendroideae</taxon>
        <taxon>Malaxideae</taxon>
        <taxon>Dendrobiinae</taxon>
        <taxon>Dendrobium</taxon>
    </lineage>
</organism>
<evidence type="ECO:0000256" key="1">
    <source>
        <dbReference type="SAM" id="MobiDB-lite"/>
    </source>
</evidence>
<dbReference type="Proteomes" id="UP001552299">
    <property type="component" value="Unassembled WGS sequence"/>
</dbReference>
<dbReference type="EMBL" id="JANQDX010000009">
    <property type="protein sequence ID" value="KAL0918957.1"/>
    <property type="molecule type" value="Genomic_DNA"/>
</dbReference>
<evidence type="ECO:0000313" key="4">
    <source>
        <dbReference type="Proteomes" id="UP001552299"/>
    </source>
</evidence>
<proteinExistence type="predicted"/>
<gene>
    <name evidence="3" type="ORF">M5K25_011009</name>
</gene>
<feature type="chain" id="PRO_5044742910" evidence="2">
    <location>
        <begin position="16"/>
        <end position="324"/>
    </location>
</feature>
<evidence type="ECO:0000256" key="2">
    <source>
        <dbReference type="SAM" id="SignalP"/>
    </source>
</evidence>
<keyword evidence="4" id="KW-1185">Reference proteome</keyword>
<feature type="signal peptide" evidence="2">
    <location>
        <begin position="1"/>
        <end position="15"/>
    </location>
</feature>
<reference evidence="3 4" key="1">
    <citation type="journal article" date="2024" name="Plant Biotechnol. J.">
        <title>Dendrobium thyrsiflorum genome and its molecular insights into genes involved in important horticultural traits.</title>
        <authorList>
            <person name="Chen B."/>
            <person name="Wang J.Y."/>
            <person name="Zheng P.J."/>
            <person name="Li K.L."/>
            <person name="Liang Y.M."/>
            <person name="Chen X.F."/>
            <person name="Zhang C."/>
            <person name="Zhao X."/>
            <person name="He X."/>
            <person name="Zhang G.Q."/>
            <person name="Liu Z.J."/>
            <person name="Xu Q."/>
        </authorList>
    </citation>
    <scope>NUCLEOTIDE SEQUENCE [LARGE SCALE GENOMIC DNA]</scope>
    <source>
        <strain evidence="3">GZMU011</strain>
    </source>
</reference>